<feature type="domain" description="Cytochrome b/b6 N-terminal region profile" evidence="20">
    <location>
        <begin position="1"/>
        <end position="204"/>
    </location>
</feature>
<evidence type="ECO:0000313" key="22">
    <source>
        <dbReference type="EMBL" id="WAO28625.1"/>
    </source>
</evidence>
<gene>
    <name evidence="22" type="primary">CYTB</name>
</gene>
<dbReference type="Pfam" id="PF00032">
    <property type="entry name" value="Cytochrom_B_C"/>
    <property type="match status" value="1"/>
</dbReference>
<feature type="binding site" evidence="17">
    <location>
        <position position="196"/>
    </location>
    <ligand>
        <name>a ubiquinone</name>
        <dbReference type="ChEBI" id="CHEBI:16389"/>
    </ligand>
</feature>
<dbReference type="InterPro" id="IPR005797">
    <property type="entry name" value="Cyt_b/b6_N"/>
</dbReference>
<proteinExistence type="inferred from homology"/>
<keyword evidence="7 19" id="KW-0679">Respiratory chain</keyword>
<dbReference type="EMBL" id="ON585578">
    <property type="protein sequence ID" value="WAO28625.1"/>
    <property type="molecule type" value="Genomic_DNA"/>
</dbReference>
<keyword evidence="10" id="KW-0999">Mitochondrion inner membrane</keyword>
<comment type="subunit">
    <text evidence="3">The main subunits of complex b-c1 are: cytochrome b, cytochrome c1 and the Rieske protein.</text>
</comment>
<dbReference type="InterPro" id="IPR027387">
    <property type="entry name" value="Cytb/b6-like_sf"/>
</dbReference>
<comment type="cofactor">
    <cofactor evidence="19">
        <name>heme b</name>
        <dbReference type="ChEBI" id="CHEBI:60344"/>
    </cofactor>
    <text evidence="19">Binds 2 heme groups non-covalently.</text>
</comment>
<evidence type="ECO:0000256" key="9">
    <source>
        <dbReference type="ARBA" id="ARBA00022723"/>
    </source>
</evidence>
<comment type="cofactor">
    <cofactor evidence="18">
        <name>heme</name>
        <dbReference type="ChEBI" id="CHEBI:30413"/>
    </cofactor>
    <text evidence="18">Binds 2 heme groups non-covalently.</text>
</comment>
<evidence type="ECO:0000256" key="13">
    <source>
        <dbReference type="ARBA" id="ARBA00023004"/>
    </source>
</evidence>
<feature type="transmembrane region" description="Helical" evidence="19">
    <location>
        <begin position="24"/>
        <end position="48"/>
    </location>
</feature>
<dbReference type="Gene3D" id="1.20.810.10">
    <property type="entry name" value="Cytochrome Bc1 Complex, Chain C"/>
    <property type="match status" value="1"/>
</dbReference>
<feature type="binding site" description="axial binding residue" evidence="18">
    <location>
        <position position="92"/>
    </location>
    <ligand>
        <name>heme b</name>
        <dbReference type="ChEBI" id="CHEBI:60344"/>
        <label>b566</label>
    </ligand>
    <ligandPart>
        <name>Fe</name>
        <dbReference type="ChEBI" id="CHEBI:18248"/>
    </ligandPart>
</feature>
<feature type="transmembrane region" description="Helical" evidence="19">
    <location>
        <begin position="224"/>
        <end position="242"/>
    </location>
</feature>
<keyword evidence="15 19" id="KW-0496">Mitochondrion</keyword>
<protein>
    <recommendedName>
        <fullName evidence="4 19">Cytochrome b</fullName>
    </recommendedName>
</protein>
<evidence type="ECO:0000256" key="3">
    <source>
        <dbReference type="ARBA" id="ARBA00011649"/>
    </source>
</evidence>
<evidence type="ECO:0000259" key="21">
    <source>
        <dbReference type="PROSITE" id="PS51003"/>
    </source>
</evidence>
<dbReference type="PROSITE" id="PS51003">
    <property type="entry name" value="CYTB_CTER"/>
    <property type="match status" value="1"/>
</dbReference>
<evidence type="ECO:0000256" key="17">
    <source>
        <dbReference type="PIRSR" id="PIRSR038885-1"/>
    </source>
</evidence>
<feature type="transmembrane region" description="Helical" evidence="19">
    <location>
        <begin position="279"/>
        <end position="299"/>
    </location>
</feature>
<dbReference type="GO" id="GO:0016491">
    <property type="term" value="F:oxidoreductase activity"/>
    <property type="evidence" value="ECO:0007669"/>
    <property type="project" value="UniProtKB-UniRule"/>
</dbReference>
<dbReference type="PANTHER" id="PTHR19271:SF16">
    <property type="entry name" value="CYTOCHROME B"/>
    <property type="match status" value="1"/>
</dbReference>
<evidence type="ECO:0000256" key="1">
    <source>
        <dbReference type="ARBA" id="ARBA00002566"/>
    </source>
</evidence>
<feature type="transmembrane region" description="Helical" evidence="19">
    <location>
        <begin position="173"/>
        <end position="195"/>
    </location>
</feature>
<dbReference type="InterPro" id="IPR016174">
    <property type="entry name" value="Di-haem_cyt_TM"/>
</dbReference>
<feature type="binding site" description="axial binding residue" evidence="18">
    <location>
        <position position="177"/>
    </location>
    <ligand>
        <name>heme b</name>
        <dbReference type="ChEBI" id="CHEBI:60344"/>
        <label>b562</label>
    </ligand>
    <ligandPart>
        <name>Fe</name>
        <dbReference type="ChEBI" id="CHEBI:18248"/>
    </ligandPart>
</feature>
<dbReference type="AlphaFoldDB" id="A0A9E9ES68"/>
<name>A0A9E9ES68_9NEOP</name>
<dbReference type="PROSITE" id="PS51002">
    <property type="entry name" value="CYTB_NTER"/>
    <property type="match status" value="1"/>
</dbReference>
<comment type="similarity">
    <text evidence="19">Belongs to the cytochrome b family.</text>
</comment>
<evidence type="ECO:0000256" key="5">
    <source>
        <dbReference type="ARBA" id="ARBA00022448"/>
    </source>
</evidence>
<accession>A0A9E9ES68</accession>
<feature type="binding site" description="axial binding residue" evidence="18">
    <location>
        <position position="78"/>
    </location>
    <ligand>
        <name>heme b</name>
        <dbReference type="ChEBI" id="CHEBI:60344"/>
        <label>b562</label>
    </ligand>
    <ligandPart>
        <name>Fe</name>
        <dbReference type="ChEBI" id="CHEBI:18248"/>
    </ligandPart>
</feature>
<dbReference type="GO" id="GO:0045275">
    <property type="term" value="C:respiratory chain complex III"/>
    <property type="evidence" value="ECO:0007669"/>
    <property type="project" value="InterPro"/>
</dbReference>
<evidence type="ECO:0000256" key="4">
    <source>
        <dbReference type="ARBA" id="ARBA00013531"/>
    </source>
</evidence>
<feature type="binding site" description="axial binding residue" evidence="18">
    <location>
        <position position="191"/>
    </location>
    <ligand>
        <name>heme b</name>
        <dbReference type="ChEBI" id="CHEBI:60344"/>
        <label>b566</label>
    </ligand>
    <ligandPart>
        <name>Fe</name>
        <dbReference type="ChEBI" id="CHEBI:18248"/>
    </ligandPart>
</feature>
<keyword evidence="8 19" id="KW-0812">Transmembrane</keyword>
<dbReference type="Pfam" id="PF00033">
    <property type="entry name" value="Cytochrome_B"/>
    <property type="match status" value="1"/>
</dbReference>
<organism evidence="22">
    <name type="scientific">Goniodes dissimilis</name>
    <name type="common">brown chicken louse</name>
    <dbReference type="NCBI Taxonomy" id="186210"/>
    <lineage>
        <taxon>Eukaryota</taxon>
        <taxon>Metazoa</taxon>
        <taxon>Ecdysozoa</taxon>
        <taxon>Arthropoda</taxon>
        <taxon>Hexapoda</taxon>
        <taxon>Insecta</taxon>
        <taxon>Pterygota</taxon>
        <taxon>Neoptera</taxon>
        <taxon>Paraneoptera</taxon>
        <taxon>Psocodea</taxon>
        <taxon>Troctomorpha</taxon>
        <taxon>Phthiraptera</taxon>
        <taxon>Ischnocera</taxon>
        <taxon>Philopteridae</taxon>
        <taxon>Goniodes</taxon>
    </lineage>
</organism>
<evidence type="ECO:0000256" key="19">
    <source>
        <dbReference type="RuleBase" id="RU362117"/>
    </source>
</evidence>
<evidence type="ECO:0000256" key="6">
    <source>
        <dbReference type="ARBA" id="ARBA00022617"/>
    </source>
</evidence>
<dbReference type="GO" id="GO:0008121">
    <property type="term" value="F:quinol-cytochrome-c reductase activity"/>
    <property type="evidence" value="ECO:0007669"/>
    <property type="project" value="InterPro"/>
</dbReference>
<evidence type="ECO:0000256" key="11">
    <source>
        <dbReference type="ARBA" id="ARBA00022982"/>
    </source>
</evidence>
<dbReference type="InterPro" id="IPR030689">
    <property type="entry name" value="Cytochrome_b"/>
</dbReference>
<evidence type="ECO:0000256" key="12">
    <source>
        <dbReference type="ARBA" id="ARBA00022989"/>
    </source>
</evidence>
<evidence type="ECO:0000259" key="20">
    <source>
        <dbReference type="PROSITE" id="PS51002"/>
    </source>
</evidence>
<keyword evidence="5 19" id="KW-0813">Transport</keyword>
<dbReference type="InterPro" id="IPR048260">
    <property type="entry name" value="Cytochrome_b_C_euk/bac"/>
</dbReference>
<feature type="transmembrane region" description="Helical" evidence="19">
    <location>
        <begin position="343"/>
        <end position="364"/>
    </location>
</feature>
<dbReference type="CDD" id="cd00284">
    <property type="entry name" value="Cytochrome_b_N"/>
    <property type="match status" value="1"/>
</dbReference>
<dbReference type="SUPFAM" id="SSF81648">
    <property type="entry name" value="a domain/subunit of cytochrome bc1 complex (Ubiquinol-cytochrome c reductase)"/>
    <property type="match status" value="1"/>
</dbReference>
<dbReference type="GO" id="GO:0046872">
    <property type="term" value="F:metal ion binding"/>
    <property type="evidence" value="ECO:0007669"/>
    <property type="project" value="UniProtKB-UniRule"/>
</dbReference>
<evidence type="ECO:0000256" key="2">
    <source>
        <dbReference type="ARBA" id="ARBA00004448"/>
    </source>
</evidence>
<evidence type="ECO:0000256" key="18">
    <source>
        <dbReference type="PIRSR" id="PIRSR038885-2"/>
    </source>
</evidence>
<reference evidence="22" key="1">
    <citation type="submission" date="2022-05" db="EMBL/GenBank/DDBJ databases">
        <authorList>
            <person name="Nie Y."/>
        </authorList>
    </citation>
    <scope>NUCLEOTIDE SEQUENCE</scope>
</reference>
<evidence type="ECO:0000256" key="14">
    <source>
        <dbReference type="ARBA" id="ARBA00023075"/>
    </source>
</evidence>
<keyword evidence="9 18" id="KW-0479">Metal-binding</keyword>
<evidence type="ECO:0000256" key="10">
    <source>
        <dbReference type="ARBA" id="ARBA00022792"/>
    </source>
</evidence>
<comment type="subcellular location">
    <subcellularLocation>
        <location evidence="2">Mitochondrion inner membrane</location>
        <topology evidence="2">Multi-pass membrane protein</topology>
    </subcellularLocation>
</comment>
<feature type="transmembrane region" description="Helical" evidence="19">
    <location>
        <begin position="135"/>
        <end position="153"/>
    </location>
</feature>
<keyword evidence="12 19" id="KW-1133">Transmembrane helix</keyword>
<dbReference type="PIRSF" id="PIRSF038885">
    <property type="entry name" value="COB"/>
    <property type="match status" value="1"/>
</dbReference>
<feature type="transmembrane region" description="Helical" evidence="19">
    <location>
        <begin position="320"/>
        <end position="337"/>
    </location>
</feature>
<keyword evidence="14" id="KW-0830">Ubiquinone</keyword>
<keyword evidence="6 18" id="KW-0349">Heme</keyword>
<dbReference type="SUPFAM" id="SSF81342">
    <property type="entry name" value="Transmembrane di-heme cytochromes"/>
    <property type="match status" value="1"/>
</dbReference>
<feature type="transmembrane region" description="Helical" evidence="19">
    <location>
        <begin position="106"/>
        <end position="128"/>
    </location>
</feature>
<feature type="transmembrane region" description="Helical" evidence="19">
    <location>
        <begin position="69"/>
        <end position="94"/>
    </location>
</feature>
<dbReference type="InterPro" id="IPR036150">
    <property type="entry name" value="Cyt_b/b6_C_sf"/>
</dbReference>
<dbReference type="PANTHER" id="PTHR19271">
    <property type="entry name" value="CYTOCHROME B"/>
    <property type="match status" value="1"/>
</dbReference>
<sequence>MSKALNMKVKGTVYNIPTPSSLSYMWNFGSLLGVMLMIQVISGILLSFQYSSSLVEAFESVLNTMDDTSLGWLIRSIHANGASFFFICVFLHIARGMYHGSWGFPGVWLSGVTILFVLMGTAFMGYVLPWGQMSLWGATVITNLLSALPYIGGELVEWVWGGFSVSSPTLTRFTSIHFLLPIGLVGLVGTHVLLLHFEGSSNPLGLGLNSDKVFFHPYFTSKDVWGMMVLGLVLVTVSVESYDQFMDPDNFSEANPMVTPPHIQPEWYFLFAYSILRSIPSKMGGVIALVMSIACLALLPLFKWVKVGKMSSRFSTTRKVGILIYFISFILLTWIGSKPVEGIYPLAGKIMSIIYFISLGVMMIN</sequence>
<keyword evidence="13 18" id="KW-0408">Iron</keyword>
<keyword evidence="11 19" id="KW-0249">Electron transport</keyword>
<evidence type="ECO:0000256" key="8">
    <source>
        <dbReference type="ARBA" id="ARBA00022692"/>
    </source>
</evidence>
<dbReference type="InterPro" id="IPR005798">
    <property type="entry name" value="Cyt_b/b6_C"/>
</dbReference>
<dbReference type="GO" id="GO:0006122">
    <property type="term" value="P:mitochondrial electron transport, ubiquinol to cytochrome c"/>
    <property type="evidence" value="ECO:0007669"/>
    <property type="project" value="TreeGrafter"/>
</dbReference>
<comment type="function">
    <text evidence="1 19">Component of the ubiquinol-cytochrome c reductase complex (complex III or cytochrome b-c1 complex) that is part of the mitochondrial respiratory chain. The b-c1 complex mediates electron transfer from ubiquinol to cytochrome c. Contributes to the generation of a proton gradient across the mitochondrial membrane that is then used for ATP synthesis.</text>
</comment>
<dbReference type="InterPro" id="IPR048259">
    <property type="entry name" value="Cytochrome_b_N_euk/bac"/>
</dbReference>
<evidence type="ECO:0000256" key="16">
    <source>
        <dbReference type="ARBA" id="ARBA00023136"/>
    </source>
</evidence>
<keyword evidence="16 19" id="KW-0472">Membrane</keyword>
<geneLocation type="mitochondrion" evidence="22"/>
<dbReference type="GO" id="GO:0005743">
    <property type="term" value="C:mitochondrial inner membrane"/>
    <property type="evidence" value="ECO:0007669"/>
    <property type="project" value="UniProtKB-SubCell"/>
</dbReference>
<feature type="domain" description="Cytochrome b/b6 C-terminal region profile" evidence="21">
    <location>
        <begin position="205"/>
        <end position="365"/>
    </location>
</feature>
<dbReference type="CDD" id="cd00290">
    <property type="entry name" value="cytochrome_b_C"/>
    <property type="match status" value="1"/>
</dbReference>
<evidence type="ECO:0000256" key="15">
    <source>
        <dbReference type="ARBA" id="ARBA00023128"/>
    </source>
</evidence>
<evidence type="ECO:0000256" key="7">
    <source>
        <dbReference type="ARBA" id="ARBA00022660"/>
    </source>
</evidence>